<accession>A0AAD7WH87</accession>
<protein>
    <submittedName>
        <fullName evidence="1">Uncharacterized protein</fullName>
    </submittedName>
</protein>
<evidence type="ECO:0000313" key="2">
    <source>
        <dbReference type="Proteomes" id="UP001221898"/>
    </source>
</evidence>
<keyword evidence="2" id="KW-1185">Reference proteome</keyword>
<organism evidence="1 2">
    <name type="scientific">Aldrovandia affinis</name>
    <dbReference type="NCBI Taxonomy" id="143900"/>
    <lineage>
        <taxon>Eukaryota</taxon>
        <taxon>Metazoa</taxon>
        <taxon>Chordata</taxon>
        <taxon>Craniata</taxon>
        <taxon>Vertebrata</taxon>
        <taxon>Euteleostomi</taxon>
        <taxon>Actinopterygii</taxon>
        <taxon>Neopterygii</taxon>
        <taxon>Teleostei</taxon>
        <taxon>Notacanthiformes</taxon>
        <taxon>Halosauridae</taxon>
        <taxon>Aldrovandia</taxon>
    </lineage>
</organism>
<sequence>MQRSHVRGPACKPNNDPVSLCAVSWHSRPCRCPAPCWRRHTEHTFPRAPRHWGGGSPDPTLHLFPLSRLFQSPPNTTVCSHHPIRTPLRLSGAGFKGFNDH</sequence>
<dbReference type="Proteomes" id="UP001221898">
    <property type="component" value="Unassembled WGS sequence"/>
</dbReference>
<reference evidence="1" key="1">
    <citation type="journal article" date="2023" name="Science">
        <title>Genome structures resolve the early diversification of teleost fishes.</title>
        <authorList>
            <person name="Parey E."/>
            <person name="Louis A."/>
            <person name="Montfort J."/>
            <person name="Bouchez O."/>
            <person name="Roques C."/>
            <person name="Iampietro C."/>
            <person name="Lluch J."/>
            <person name="Castinel A."/>
            <person name="Donnadieu C."/>
            <person name="Desvignes T."/>
            <person name="Floi Bucao C."/>
            <person name="Jouanno E."/>
            <person name="Wen M."/>
            <person name="Mejri S."/>
            <person name="Dirks R."/>
            <person name="Jansen H."/>
            <person name="Henkel C."/>
            <person name="Chen W.J."/>
            <person name="Zahm M."/>
            <person name="Cabau C."/>
            <person name="Klopp C."/>
            <person name="Thompson A.W."/>
            <person name="Robinson-Rechavi M."/>
            <person name="Braasch I."/>
            <person name="Lecointre G."/>
            <person name="Bobe J."/>
            <person name="Postlethwait J.H."/>
            <person name="Berthelot C."/>
            <person name="Roest Crollius H."/>
            <person name="Guiguen Y."/>
        </authorList>
    </citation>
    <scope>NUCLEOTIDE SEQUENCE</scope>
    <source>
        <strain evidence="1">NC1722</strain>
    </source>
</reference>
<dbReference type="AlphaFoldDB" id="A0AAD7WH87"/>
<comment type="caution">
    <text evidence="1">The sequence shown here is derived from an EMBL/GenBank/DDBJ whole genome shotgun (WGS) entry which is preliminary data.</text>
</comment>
<name>A0AAD7WH87_9TELE</name>
<gene>
    <name evidence="1" type="ORF">AAFF_G00016060</name>
</gene>
<proteinExistence type="predicted"/>
<evidence type="ECO:0000313" key="1">
    <source>
        <dbReference type="EMBL" id="KAJ8396540.1"/>
    </source>
</evidence>
<dbReference type="EMBL" id="JAINUG010000105">
    <property type="protein sequence ID" value="KAJ8396540.1"/>
    <property type="molecule type" value="Genomic_DNA"/>
</dbReference>